<dbReference type="PANTHER" id="PTHR15574">
    <property type="entry name" value="WD REPEAT DOMAIN-CONTAINING FAMILY"/>
    <property type="match status" value="1"/>
</dbReference>
<sequence>MQKKNNNNLEFECQRKLSRREFVQRLKLEGTLNVHDGCVNTISWNDTGEYILSGSDDTFLVISNPYNKKVKKSIRSGHRANIFSAKFMPHTNGQEIVSCSGDGIIYYTHTEKSPEYNRQCQFTCHYGTAYEIMTVPNDPYTFLSCGEDGTVRWFDLRMKTSCTKEDCKDDILINCRRAATSISISPLVPYYLAVGCSDSSVRIYDRRMLGTRATGNYMGRGTTGMCVRFVPAHLSNKSCRVTSLCYSEDGQEVLVSYSSDYIYLFDPKDDQARELKGPSEERREELRQPPVKRLRLRGDWSDTGPRARPESERERDGEQSPNVSLMQRMSDMLSRWFEEASEAQSSRGTRPQTRPRGDLGTDPPEAPTEPDAAASTATATATAATADMPKSTSSSSSSGSSSTVTAPPPSSSSSVESSAPSTSPITTSPDSEQRIGVICVPDSPSSVVNKQLGSMTLDEQQGSDATGGSEPVLSLHYSSEGTTTSTIKLDFTDECRHTININTHSSPACLPLTTVKIVLNVCICFPSAPSESSGQQTVPAASTEPPCDATCSVTLGSSSAQGPAEGSSVGGAVASAPLERSQTEEDTSGGCRRAEPTGEEGEEGQSQPARAHQDSDDSDDDPILIPSTRFRGQGQRRSAAARIQELFRRRKERREMEESETQNIRRPSVKMVYKGHRNSRTMIKESCFWGNNFVMSGSDCGHIFIWDRHTAEHLMLLEADNHVVNCLQPHPFDPILASSGIDYDIKIWSPLEASPSFNRVLASEVITRNELMLEETRNTITVPASFMLRMLASLNHIRSDRLEGDRSEGSGQENEDEQ</sequence>
<dbReference type="FunFam" id="2.130.10.10:FF:000045">
    <property type="entry name" value="DDB1- and CUL4-associated factor 6 isoform X2"/>
    <property type="match status" value="1"/>
</dbReference>
<feature type="compositionally biased region" description="Low complexity" evidence="3">
    <location>
        <begin position="369"/>
        <end position="430"/>
    </location>
</feature>
<keyword evidence="5" id="KW-1185">Reference proteome</keyword>
<feature type="region of interest" description="Disordered" evidence="3">
    <location>
        <begin position="554"/>
        <end position="640"/>
    </location>
</feature>
<dbReference type="Gene3D" id="2.130.10.10">
    <property type="entry name" value="YVTN repeat-like/Quinoprotein amine dehydrogenase"/>
    <property type="match status" value="2"/>
</dbReference>
<evidence type="ECO:0000256" key="2">
    <source>
        <dbReference type="ARBA" id="ARBA00022737"/>
    </source>
</evidence>
<dbReference type="AlphaFoldDB" id="A0A671VI98"/>
<dbReference type="SUPFAM" id="SSF50978">
    <property type="entry name" value="WD40 repeat-like"/>
    <property type="match status" value="1"/>
</dbReference>
<gene>
    <name evidence="4" type="primary">DCAF6</name>
    <name evidence="4" type="synonym">dcaf6</name>
</gene>
<dbReference type="InterPro" id="IPR036322">
    <property type="entry name" value="WD40_repeat_dom_sf"/>
</dbReference>
<evidence type="ECO:0000256" key="1">
    <source>
        <dbReference type="ARBA" id="ARBA00022574"/>
    </source>
</evidence>
<keyword evidence="1" id="KW-0853">WD repeat</keyword>
<dbReference type="GO" id="GO:0005737">
    <property type="term" value="C:cytoplasm"/>
    <property type="evidence" value="ECO:0007669"/>
    <property type="project" value="TreeGrafter"/>
</dbReference>
<proteinExistence type="predicted"/>
<organism evidence="4 5">
    <name type="scientific">Sparus aurata</name>
    <name type="common">Gilthead sea bream</name>
    <dbReference type="NCBI Taxonomy" id="8175"/>
    <lineage>
        <taxon>Eukaryota</taxon>
        <taxon>Metazoa</taxon>
        <taxon>Chordata</taxon>
        <taxon>Craniata</taxon>
        <taxon>Vertebrata</taxon>
        <taxon>Euteleostomi</taxon>
        <taxon>Actinopterygii</taxon>
        <taxon>Neopterygii</taxon>
        <taxon>Teleostei</taxon>
        <taxon>Neoteleostei</taxon>
        <taxon>Acanthomorphata</taxon>
        <taxon>Eupercaria</taxon>
        <taxon>Spariformes</taxon>
        <taxon>Sparidae</taxon>
        <taxon>Sparus</taxon>
    </lineage>
</organism>
<feature type="region of interest" description="Disordered" evidence="3">
    <location>
        <begin position="272"/>
        <end position="324"/>
    </location>
</feature>
<evidence type="ECO:0000313" key="5">
    <source>
        <dbReference type="Proteomes" id="UP000472265"/>
    </source>
</evidence>
<keyword evidence="2" id="KW-0677">Repeat</keyword>
<dbReference type="GO" id="GO:0080008">
    <property type="term" value="C:Cul4-RING E3 ubiquitin ligase complex"/>
    <property type="evidence" value="ECO:0007669"/>
    <property type="project" value="TreeGrafter"/>
</dbReference>
<dbReference type="InterPro" id="IPR001680">
    <property type="entry name" value="WD40_rpt"/>
</dbReference>
<reference evidence="4" key="2">
    <citation type="submission" date="2025-08" db="UniProtKB">
        <authorList>
            <consortium name="Ensembl"/>
        </authorList>
    </citation>
    <scope>IDENTIFICATION</scope>
</reference>
<dbReference type="Ensembl" id="ENSSAUT00010027359.1">
    <property type="protein sequence ID" value="ENSSAUP00010025899.1"/>
    <property type="gene ID" value="ENSSAUG00010009671.1"/>
</dbReference>
<evidence type="ECO:0000256" key="3">
    <source>
        <dbReference type="SAM" id="MobiDB-lite"/>
    </source>
</evidence>
<feature type="compositionally biased region" description="Polar residues" evidence="3">
    <location>
        <begin position="342"/>
        <end position="352"/>
    </location>
</feature>
<reference evidence="4" key="3">
    <citation type="submission" date="2025-09" db="UniProtKB">
        <authorList>
            <consortium name="Ensembl"/>
        </authorList>
    </citation>
    <scope>IDENTIFICATION</scope>
</reference>
<feature type="compositionally biased region" description="Basic and acidic residues" evidence="3">
    <location>
        <begin position="296"/>
        <end position="318"/>
    </location>
</feature>
<dbReference type="GeneTree" id="ENSGT00950000182900"/>
<reference evidence="4" key="1">
    <citation type="submission" date="2021-04" db="EMBL/GenBank/DDBJ databases">
        <authorList>
            <consortium name="Wellcome Sanger Institute Data Sharing"/>
        </authorList>
    </citation>
    <scope>NUCLEOTIDE SEQUENCE [LARGE SCALE GENOMIC DNA]</scope>
</reference>
<feature type="compositionally biased region" description="Basic and acidic residues" evidence="3">
    <location>
        <begin position="272"/>
        <end position="287"/>
    </location>
</feature>
<feature type="region of interest" description="Disordered" evidence="3">
    <location>
        <begin position="338"/>
        <end position="434"/>
    </location>
</feature>
<dbReference type="PROSITE" id="PS50096">
    <property type="entry name" value="IQ"/>
    <property type="match status" value="1"/>
</dbReference>
<dbReference type="InterPro" id="IPR015943">
    <property type="entry name" value="WD40/YVTN_repeat-like_dom_sf"/>
</dbReference>
<dbReference type="Pfam" id="PF00400">
    <property type="entry name" value="WD40"/>
    <property type="match status" value="3"/>
</dbReference>
<evidence type="ECO:0000313" key="4">
    <source>
        <dbReference type="Ensembl" id="ENSSAUP00010025899.1"/>
    </source>
</evidence>
<feature type="compositionally biased region" description="Low complexity" evidence="3">
    <location>
        <begin position="629"/>
        <end position="640"/>
    </location>
</feature>
<name>A0A671VI98_SPAAU</name>
<accession>A0A671VI98</accession>
<dbReference type="InterPro" id="IPR045151">
    <property type="entry name" value="DCAF8"/>
</dbReference>
<protein>
    <submittedName>
        <fullName evidence="4">Ddb1 and cul4 associated factor 6</fullName>
    </submittedName>
</protein>
<dbReference type="PANTHER" id="PTHR15574:SF39">
    <property type="entry name" value="DDB1- AND CUL4-ASSOCIATED FACTOR 6"/>
    <property type="match status" value="1"/>
</dbReference>
<dbReference type="GO" id="GO:0045944">
    <property type="term" value="P:positive regulation of transcription by RNA polymerase II"/>
    <property type="evidence" value="ECO:0007669"/>
    <property type="project" value="TreeGrafter"/>
</dbReference>
<dbReference type="Proteomes" id="UP000472265">
    <property type="component" value="Chromosome 9"/>
</dbReference>
<dbReference type="SMART" id="SM00320">
    <property type="entry name" value="WD40"/>
    <property type="match status" value="7"/>
</dbReference>